<dbReference type="SUPFAM" id="SSF53223">
    <property type="entry name" value="Aminoacid dehydrogenase-like, N-terminal domain"/>
    <property type="match status" value="1"/>
</dbReference>
<dbReference type="InterPro" id="IPR000672">
    <property type="entry name" value="THF_DH/CycHdrlase"/>
</dbReference>
<evidence type="ECO:0000313" key="16">
    <source>
        <dbReference type="Proteomes" id="UP000004594"/>
    </source>
</evidence>
<evidence type="ECO:0000256" key="8">
    <source>
        <dbReference type="ARBA" id="ARBA00023002"/>
    </source>
</evidence>
<feature type="domain" description="Tetrahydrofolate dehydrogenase/cyclohydrolase NAD(P)-binding" evidence="14">
    <location>
        <begin position="136"/>
        <end position="277"/>
    </location>
</feature>
<keyword evidence="6 12" id="KW-0378">Hydrolase</keyword>
<evidence type="ECO:0000256" key="9">
    <source>
        <dbReference type="ARBA" id="ARBA00023102"/>
    </source>
</evidence>
<dbReference type="GO" id="GO:0005829">
    <property type="term" value="C:cytosol"/>
    <property type="evidence" value="ECO:0007669"/>
    <property type="project" value="TreeGrafter"/>
</dbReference>
<dbReference type="GO" id="GO:0006164">
    <property type="term" value="P:purine nucleotide biosynthetic process"/>
    <property type="evidence" value="ECO:0007669"/>
    <property type="project" value="UniProtKB-KW"/>
</dbReference>
<dbReference type="PRINTS" id="PR00085">
    <property type="entry name" value="THFDHDRGNASE"/>
</dbReference>
<dbReference type="PANTHER" id="PTHR48099">
    <property type="entry name" value="C-1-TETRAHYDROFOLATE SYNTHASE, CYTOPLASMIC-RELATED"/>
    <property type="match status" value="1"/>
</dbReference>
<evidence type="ECO:0000259" key="13">
    <source>
        <dbReference type="Pfam" id="PF00763"/>
    </source>
</evidence>
<keyword evidence="7 12" id="KW-0521">NADP</keyword>
<dbReference type="RefSeq" id="WP_007554468.1">
    <property type="nucleotide sequence ID" value="NZ_AENT01000012.1"/>
</dbReference>
<dbReference type="InterPro" id="IPR046346">
    <property type="entry name" value="Aminoacid_DH-like_N_sf"/>
</dbReference>
<dbReference type="FunFam" id="3.40.50.10860:FF:000005">
    <property type="entry name" value="C-1-tetrahydrofolate synthase, cytoplasmic, putative"/>
    <property type="match status" value="1"/>
</dbReference>
<dbReference type="EC" id="3.5.4.9" evidence="12"/>
<feature type="binding site" evidence="12">
    <location>
        <position position="228"/>
    </location>
    <ligand>
        <name>NADP(+)</name>
        <dbReference type="ChEBI" id="CHEBI:58349"/>
    </ligand>
</feature>
<keyword evidence="3 12" id="KW-0554">One-carbon metabolism</keyword>
<evidence type="ECO:0000259" key="14">
    <source>
        <dbReference type="Pfam" id="PF02882"/>
    </source>
</evidence>
<evidence type="ECO:0000256" key="12">
    <source>
        <dbReference type="HAMAP-Rule" id="MF_01576"/>
    </source>
</evidence>
<dbReference type="Gene3D" id="3.40.50.10860">
    <property type="entry name" value="Leucine Dehydrogenase, chain A, domain 1"/>
    <property type="match status" value="1"/>
</dbReference>
<comment type="similarity">
    <text evidence="12">Belongs to the tetrahydrofolate dehydrogenase/cyclohydrolase family.</text>
</comment>
<dbReference type="CDD" id="cd01080">
    <property type="entry name" value="NAD_bind_m-THF_DH_Cyclohyd"/>
    <property type="match status" value="1"/>
</dbReference>
<comment type="pathway">
    <text evidence="1 12">One-carbon metabolism; tetrahydrofolate interconversion.</text>
</comment>
<protein>
    <recommendedName>
        <fullName evidence="12">Bifunctional protein FolD</fullName>
    </recommendedName>
    <domain>
        <recommendedName>
            <fullName evidence="12">Methylenetetrahydrofolate dehydrogenase</fullName>
            <ecNumber evidence="12">1.5.1.5</ecNumber>
        </recommendedName>
    </domain>
    <domain>
        <recommendedName>
            <fullName evidence="12">Methenyltetrahydrofolate cyclohydrolase</fullName>
            <ecNumber evidence="12">3.5.4.9</ecNumber>
        </recommendedName>
    </domain>
</protein>
<keyword evidence="8 12" id="KW-0560">Oxidoreductase</keyword>
<dbReference type="Pfam" id="PF00763">
    <property type="entry name" value="THF_DHG_CYH"/>
    <property type="match status" value="1"/>
</dbReference>
<comment type="caution">
    <text evidence="15">The sequence shown here is derived from an EMBL/GenBank/DDBJ whole genome shotgun (WGS) entry which is preliminary data.</text>
</comment>
<dbReference type="OrthoDB" id="9803580at2"/>
<keyword evidence="5 12" id="KW-0658">Purine biosynthesis</keyword>
<keyword evidence="4 12" id="KW-0028">Amino-acid biosynthesis</keyword>
<feature type="binding site" evidence="12">
    <location>
        <begin position="162"/>
        <end position="164"/>
    </location>
    <ligand>
        <name>NADP(+)</name>
        <dbReference type="ChEBI" id="CHEBI:58349"/>
    </ligand>
</feature>
<dbReference type="GO" id="GO:0009086">
    <property type="term" value="P:methionine biosynthetic process"/>
    <property type="evidence" value="ECO:0007669"/>
    <property type="project" value="UniProtKB-KW"/>
</dbReference>
<evidence type="ECO:0000256" key="11">
    <source>
        <dbReference type="ARBA" id="ARBA00023268"/>
    </source>
</evidence>
<gene>
    <name evidence="12 15" type="primary">folD</name>
    <name evidence="15" type="ORF">HMPREF9220_1141</name>
</gene>
<accession>E4L8F7</accession>
<dbReference type="FunFam" id="3.40.50.720:FF:000094">
    <property type="entry name" value="Bifunctional protein FolD"/>
    <property type="match status" value="1"/>
</dbReference>
<evidence type="ECO:0000256" key="6">
    <source>
        <dbReference type="ARBA" id="ARBA00022801"/>
    </source>
</evidence>
<evidence type="ECO:0000256" key="3">
    <source>
        <dbReference type="ARBA" id="ARBA00022563"/>
    </source>
</evidence>
<dbReference type="GO" id="GO:0000105">
    <property type="term" value="P:L-histidine biosynthetic process"/>
    <property type="evidence" value="ECO:0007669"/>
    <property type="project" value="UniProtKB-KW"/>
</dbReference>
<dbReference type="InterPro" id="IPR020631">
    <property type="entry name" value="THF_DH/CycHdrlase_NAD-bd_dom"/>
</dbReference>
<dbReference type="Pfam" id="PF02882">
    <property type="entry name" value="THF_DHG_CYH_C"/>
    <property type="match status" value="1"/>
</dbReference>
<keyword evidence="9 12" id="KW-0368">Histidine biosynthesis</keyword>
<proteinExistence type="inferred from homology"/>
<reference evidence="15 16" key="1">
    <citation type="submission" date="2010-11" db="EMBL/GenBank/DDBJ databases">
        <authorList>
            <person name="Durkin A.S."/>
            <person name="Madupu R."/>
            <person name="Torralba M."/>
            <person name="Gillis M."/>
            <person name="Methe B."/>
            <person name="Sutton G."/>
            <person name="Nelson K.E."/>
        </authorList>
    </citation>
    <scope>NUCLEOTIDE SEQUENCE [LARGE SCALE GENOMIC DNA]</scope>
    <source>
        <strain evidence="15 16">UPII 345-E</strain>
    </source>
</reference>
<keyword evidence="10 12" id="KW-0486">Methionine biosynthesis</keyword>
<organism evidence="15 16">
    <name type="scientific">Dialister micraerophilus UPII 345-E</name>
    <dbReference type="NCBI Taxonomy" id="910314"/>
    <lineage>
        <taxon>Bacteria</taxon>
        <taxon>Bacillati</taxon>
        <taxon>Bacillota</taxon>
        <taxon>Negativicutes</taxon>
        <taxon>Veillonellales</taxon>
        <taxon>Veillonellaceae</taxon>
        <taxon>Dialister</taxon>
    </lineage>
</organism>
<dbReference type="eggNOG" id="COG0190">
    <property type="taxonomic scope" value="Bacteria"/>
</dbReference>
<dbReference type="InterPro" id="IPR020630">
    <property type="entry name" value="THF_DH/CycHdrlase_cat_dom"/>
</dbReference>
<dbReference type="HAMAP" id="MF_01576">
    <property type="entry name" value="THF_DHG_CYH"/>
    <property type="match status" value="1"/>
</dbReference>
<evidence type="ECO:0000256" key="4">
    <source>
        <dbReference type="ARBA" id="ARBA00022605"/>
    </source>
</evidence>
<dbReference type="Proteomes" id="UP000004594">
    <property type="component" value="Unassembled WGS sequence"/>
</dbReference>
<dbReference type="AlphaFoldDB" id="E4L8F7"/>
<feature type="domain" description="Tetrahydrofolate dehydrogenase/cyclohydrolase catalytic" evidence="13">
    <location>
        <begin position="3"/>
        <end position="117"/>
    </location>
</feature>
<comment type="catalytic activity">
    <reaction evidence="12">
        <text>(6R)-5,10-methylene-5,6,7,8-tetrahydrofolate + NADP(+) = (6R)-5,10-methenyltetrahydrofolate + NADPH</text>
        <dbReference type="Rhea" id="RHEA:22812"/>
        <dbReference type="ChEBI" id="CHEBI:15636"/>
        <dbReference type="ChEBI" id="CHEBI:57455"/>
        <dbReference type="ChEBI" id="CHEBI:57783"/>
        <dbReference type="ChEBI" id="CHEBI:58349"/>
        <dbReference type="EC" id="1.5.1.5"/>
    </reaction>
</comment>
<evidence type="ECO:0000256" key="2">
    <source>
        <dbReference type="ARBA" id="ARBA00011738"/>
    </source>
</evidence>
<dbReference type="PANTHER" id="PTHR48099:SF5">
    <property type="entry name" value="C-1-TETRAHYDROFOLATE SYNTHASE, CYTOPLASMIC"/>
    <property type="match status" value="1"/>
</dbReference>
<keyword evidence="11 12" id="KW-0511">Multifunctional enzyme</keyword>
<evidence type="ECO:0000256" key="1">
    <source>
        <dbReference type="ARBA" id="ARBA00004777"/>
    </source>
</evidence>
<dbReference type="UniPathway" id="UPA00193"/>
<evidence type="ECO:0000256" key="10">
    <source>
        <dbReference type="ARBA" id="ARBA00023167"/>
    </source>
</evidence>
<dbReference type="InterPro" id="IPR036291">
    <property type="entry name" value="NAD(P)-bd_dom_sf"/>
</dbReference>
<evidence type="ECO:0000256" key="7">
    <source>
        <dbReference type="ARBA" id="ARBA00022857"/>
    </source>
</evidence>
<comment type="caution">
    <text evidence="12">Lacks conserved residue(s) required for the propagation of feature annotation.</text>
</comment>
<dbReference type="GO" id="GO:0035999">
    <property type="term" value="P:tetrahydrofolate interconversion"/>
    <property type="evidence" value="ECO:0007669"/>
    <property type="project" value="UniProtKB-UniRule"/>
</dbReference>
<sequence length="283" mass="31166">MILDGKKVANELKENLFKRIDALKKNKIFPCLSIVLVGNNPASQMYSSFLSKTVKKYDLDVRVHEYSENILENELVLEIKKLNEDENVDGILIMMPLPKHISEEKIIDTILPEKDIDGLTTVNIGSIVKNKDCLCPCTPKAVMTILESYKVDIEGKDVVVLGRSAVVGKTLALMLLNKNATVTVCHSKTRNLKDKTLNADILISAIGKPHYVKEDMVKKDAIVIDVGINKLNGKTVGDVDYEKVEKTARAITPVPGGVGSVTTTVVVDTLVSVVEKKFLHKKG</sequence>
<dbReference type="GO" id="GO:0004488">
    <property type="term" value="F:methylenetetrahydrofolate dehydrogenase (NADP+) activity"/>
    <property type="evidence" value="ECO:0007669"/>
    <property type="project" value="UniProtKB-UniRule"/>
</dbReference>
<dbReference type="EC" id="1.5.1.5" evidence="12"/>
<comment type="catalytic activity">
    <reaction evidence="12">
        <text>(6R)-5,10-methenyltetrahydrofolate + H2O = (6R)-10-formyltetrahydrofolate + H(+)</text>
        <dbReference type="Rhea" id="RHEA:23700"/>
        <dbReference type="ChEBI" id="CHEBI:15377"/>
        <dbReference type="ChEBI" id="CHEBI:15378"/>
        <dbReference type="ChEBI" id="CHEBI:57455"/>
        <dbReference type="ChEBI" id="CHEBI:195366"/>
        <dbReference type="EC" id="3.5.4.9"/>
    </reaction>
</comment>
<name>E4L8F7_9FIRM</name>
<dbReference type="EMBL" id="AENT01000012">
    <property type="protein sequence ID" value="EFR43058.1"/>
    <property type="molecule type" value="Genomic_DNA"/>
</dbReference>
<dbReference type="SUPFAM" id="SSF51735">
    <property type="entry name" value="NAD(P)-binding Rossmann-fold domains"/>
    <property type="match status" value="1"/>
</dbReference>
<dbReference type="Gene3D" id="3.40.50.720">
    <property type="entry name" value="NAD(P)-binding Rossmann-like Domain"/>
    <property type="match status" value="1"/>
</dbReference>
<dbReference type="GO" id="GO:0004477">
    <property type="term" value="F:methenyltetrahydrofolate cyclohydrolase activity"/>
    <property type="evidence" value="ECO:0007669"/>
    <property type="project" value="UniProtKB-UniRule"/>
</dbReference>
<comment type="subunit">
    <text evidence="2 12">Homodimer.</text>
</comment>
<evidence type="ECO:0000256" key="5">
    <source>
        <dbReference type="ARBA" id="ARBA00022755"/>
    </source>
</evidence>
<comment type="function">
    <text evidence="12">Catalyzes the oxidation of 5,10-methylenetetrahydrofolate to 5,10-methenyltetrahydrofolate and then the hydrolysis of 5,10-methenyltetrahydrofolate to 10-formyltetrahydrofolate.</text>
</comment>
<evidence type="ECO:0000313" key="15">
    <source>
        <dbReference type="EMBL" id="EFR43058.1"/>
    </source>
</evidence>